<name>A0A0N8GDS5_9XANT</name>
<comment type="caution">
    <text evidence="1">The sequence shown here is derived from an EMBL/GenBank/DDBJ whole genome shotgun (WGS) entry which is preliminary data.</text>
</comment>
<evidence type="ECO:0000313" key="2">
    <source>
        <dbReference type="Proteomes" id="UP000054035"/>
    </source>
</evidence>
<proteinExistence type="predicted"/>
<protein>
    <submittedName>
        <fullName evidence="1">Uncharacterized protein</fullName>
    </submittedName>
</protein>
<reference evidence="1 2" key="1">
    <citation type="submission" date="2014-02" db="EMBL/GenBank/DDBJ databases">
        <title>Genome sequence of Xanthomonas axonopodis DSM 3585 (T).</title>
        <authorList>
            <person name="Midha S."/>
            <person name="Patil P.B."/>
        </authorList>
    </citation>
    <scope>NUCLEOTIDE SEQUENCE [LARGE SCALE GENOMIC DNA]</scope>
    <source>
        <strain evidence="1 2">DSM 3585</strain>
    </source>
</reference>
<gene>
    <name evidence="1" type="ORF">XAXN_06985</name>
</gene>
<accession>A0A0N8GDS5</accession>
<dbReference type="AlphaFoldDB" id="A0A0N8GDS5"/>
<sequence>MGINIVQFQPGLSLTEFVDRYGTDHLGQEDLAAGLLALAQALGVTERQLHGSLLNVSGSCRASGRHRSEVP</sequence>
<dbReference type="PATRIC" id="fig|53413.25.peg.3868"/>
<dbReference type="Proteomes" id="UP000054035">
    <property type="component" value="Unassembled WGS sequence"/>
</dbReference>
<organism evidence="1 2">
    <name type="scientific">Xanthomonas axonopodis</name>
    <dbReference type="NCBI Taxonomy" id="53413"/>
    <lineage>
        <taxon>Bacteria</taxon>
        <taxon>Pseudomonadati</taxon>
        <taxon>Pseudomonadota</taxon>
        <taxon>Gammaproteobacteria</taxon>
        <taxon>Lysobacterales</taxon>
        <taxon>Lysobacteraceae</taxon>
        <taxon>Xanthomonas</taxon>
    </lineage>
</organism>
<evidence type="ECO:0000313" key="1">
    <source>
        <dbReference type="EMBL" id="KPL49537.1"/>
    </source>
</evidence>
<dbReference type="RefSeq" id="WP_054318993.1">
    <property type="nucleotide sequence ID" value="NZ_JFAQ01000064.1"/>
</dbReference>
<dbReference type="EMBL" id="JFAQ01000064">
    <property type="protein sequence ID" value="KPL49537.1"/>
    <property type="molecule type" value="Genomic_DNA"/>
</dbReference>